<accession>A0ABQ1NSZ5</accession>
<dbReference type="PANTHER" id="PTHR43433:SF5">
    <property type="entry name" value="AB HYDROLASE-1 DOMAIN-CONTAINING PROTEIN"/>
    <property type="match status" value="1"/>
</dbReference>
<dbReference type="PANTHER" id="PTHR43433">
    <property type="entry name" value="HYDROLASE, ALPHA/BETA FOLD FAMILY PROTEIN"/>
    <property type="match status" value="1"/>
</dbReference>
<sequence length="260" mass="26582">MSQTISADGTVIDHETTGSGPSVVLIDGAMCFRESGPMRPLAEQLRDRLTVHLYDRRGRGRSSDTAPYAVEREIEDLAALIAATGGPVALVGISSGGALALAAAAALGPGQVGRVAVFEPPFMPEQARPAAAAYTAELTAALAADRPDEAVAAFLRRVGMPPEAVAGMRGSPAWAGMETLAPTLAYDDAVMGDSSVPARWAEIPVPVLAIAGGASPAFLRFGAEEVARTVPNGTFSVIEDQGHDAGPEALAALLVPFLAG</sequence>
<organism evidence="2 3">
    <name type="scientific">Tersicoccus solisilvae</name>
    <dbReference type="NCBI Taxonomy" id="1882339"/>
    <lineage>
        <taxon>Bacteria</taxon>
        <taxon>Bacillati</taxon>
        <taxon>Actinomycetota</taxon>
        <taxon>Actinomycetes</taxon>
        <taxon>Micrococcales</taxon>
        <taxon>Micrococcaceae</taxon>
        <taxon>Tersicoccus</taxon>
    </lineage>
</organism>
<reference evidence="3" key="1">
    <citation type="journal article" date="2019" name="Int. J. Syst. Evol. Microbiol.">
        <title>The Global Catalogue of Microorganisms (GCM) 10K type strain sequencing project: providing services to taxonomists for standard genome sequencing and annotation.</title>
        <authorList>
            <consortium name="The Broad Institute Genomics Platform"/>
            <consortium name="The Broad Institute Genome Sequencing Center for Infectious Disease"/>
            <person name="Wu L."/>
            <person name="Ma J."/>
        </authorList>
    </citation>
    <scope>NUCLEOTIDE SEQUENCE [LARGE SCALE GENOMIC DNA]</scope>
    <source>
        <strain evidence="3">CGMCC 1.15480</strain>
    </source>
</reference>
<dbReference type="SUPFAM" id="SSF53474">
    <property type="entry name" value="alpha/beta-Hydrolases"/>
    <property type="match status" value="1"/>
</dbReference>
<dbReference type="Pfam" id="PF12697">
    <property type="entry name" value="Abhydrolase_6"/>
    <property type="match status" value="1"/>
</dbReference>
<evidence type="ECO:0000259" key="1">
    <source>
        <dbReference type="Pfam" id="PF12697"/>
    </source>
</evidence>
<feature type="domain" description="AB hydrolase-1" evidence="1">
    <location>
        <begin position="31"/>
        <end position="251"/>
    </location>
</feature>
<dbReference type="EMBL" id="BMJI01000003">
    <property type="protein sequence ID" value="GGC84511.1"/>
    <property type="molecule type" value="Genomic_DNA"/>
</dbReference>
<dbReference type="GO" id="GO:0016787">
    <property type="term" value="F:hydrolase activity"/>
    <property type="evidence" value="ECO:0007669"/>
    <property type="project" value="UniProtKB-KW"/>
</dbReference>
<name>A0ABQ1NSZ5_9MICC</name>
<dbReference type="InterPro" id="IPR029058">
    <property type="entry name" value="AB_hydrolase_fold"/>
</dbReference>
<dbReference type="InterPro" id="IPR000073">
    <property type="entry name" value="AB_hydrolase_1"/>
</dbReference>
<evidence type="ECO:0000313" key="3">
    <source>
        <dbReference type="Proteomes" id="UP000597761"/>
    </source>
</evidence>
<protein>
    <submittedName>
        <fullName evidence="2">Alpha/beta hydrolase</fullName>
    </submittedName>
</protein>
<comment type="caution">
    <text evidence="2">The sequence shown here is derived from an EMBL/GenBank/DDBJ whole genome shotgun (WGS) entry which is preliminary data.</text>
</comment>
<keyword evidence="3" id="KW-1185">Reference proteome</keyword>
<evidence type="ECO:0000313" key="2">
    <source>
        <dbReference type="EMBL" id="GGC84511.1"/>
    </source>
</evidence>
<keyword evidence="2" id="KW-0378">Hydrolase</keyword>
<gene>
    <name evidence="2" type="ORF">GCM10011512_09190</name>
</gene>
<dbReference type="InterPro" id="IPR050471">
    <property type="entry name" value="AB_hydrolase"/>
</dbReference>
<dbReference type="RefSeq" id="WP_188666833.1">
    <property type="nucleotide sequence ID" value="NZ_BMJI01000003.1"/>
</dbReference>
<dbReference type="Proteomes" id="UP000597761">
    <property type="component" value="Unassembled WGS sequence"/>
</dbReference>
<dbReference type="Gene3D" id="3.40.50.1820">
    <property type="entry name" value="alpha/beta hydrolase"/>
    <property type="match status" value="1"/>
</dbReference>
<proteinExistence type="predicted"/>